<sequence length="139" mass="16027">MDGSLTYNSSEIDEASSSVSLEIKIAVPEDEFSQEDQYLDENRIHRVPHHLRFRKLQEEEDYYTPKMVSFGPYHHGLPELCASEKFKHIVLKKFVSSSCADIYNKIFEVIDQCLSMDRIMQENLSNHFLNAYGSADGCV</sequence>
<proteinExistence type="predicted"/>
<dbReference type="AlphaFoldDB" id="A0A8S0R3K4"/>
<comment type="caution">
    <text evidence="1">The sequence shown here is derived from an EMBL/GenBank/DDBJ whole genome shotgun (WGS) entry which is preliminary data.</text>
</comment>
<accession>A0A8S0R3K4</accession>
<dbReference type="OrthoDB" id="1849062at2759"/>
<organism evidence="1 2">
    <name type="scientific">Olea europaea subsp. europaea</name>
    <dbReference type="NCBI Taxonomy" id="158383"/>
    <lineage>
        <taxon>Eukaryota</taxon>
        <taxon>Viridiplantae</taxon>
        <taxon>Streptophyta</taxon>
        <taxon>Embryophyta</taxon>
        <taxon>Tracheophyta</taxon>
        <taxon>Spermatophyta</taxon>
        <taxon>Magnoliopsida</taxon>
        <taxon>eudicotyledons</taxon>
        <taxon>Gunneridae</taxon>
        <taxon>Pentapetalae</taxon>
        <taxon>asterids</taxon>
        <taxon>lamiids</taxon>
        <taxon>Lamiales</taxon>
        <taxon>Oleaceae</taxon>
        <taxon>Oleeae</taxon>
        <taxon>Olea</taxon>
    </lineage>
</organism>
<reference evidence="1 2" key="1">
    <citation type="submission" date="2019-12" db="EMBL/GenBank/DDBJ databases">
        <authorList>
            <person name="Alioto T."/>
            <person name="Alioto T."/>
            <person name="Gomez Garrido J."/>
        </authorList>
    </citation>
    <scope>NUCLEOTIDE SEQUENCE [LARGE SCALE GENOMIC DNA]</scope>
</reference>
<evidence type="ECO:0000313" key="1">
    <source>
        <dbReference type="EMBL" id="CAA2972763.1"/>
    </source>
</evidence>
<dbReference type="Proteomes" id="UP000594638">
    <property type="component" value="Unassembled WGS sequence"/>
</dbReference>
<gene>
    <name evidence="1" type="ORF">OLEA9_A086520</name>
</gene>
<protein>
    <submittedName>
        <fullName evidence="1">Uncharacterized protein</fullName>
    </submittedName>
</protein>
<keyword evidence="2" id="KW-1185">Reference proteome</keyword>
<dbReference type="InterPro" id="IPR004158">
    <property type="entry name" value="DUF247_pln"/>
</dbReference>
<dbReference type="Pfam" id="PF03140">
    <property type="entry name" value="DUF247"/>
    <property type="match status" value="1"/>
</dbReference>
<dbReference type="EMBL" id="CACTIH010002067">
    <property type="protein sequence ID" value="CAA2972763.1"/>
    <property type="molecule type" value="Genomic_DNA"/>
</dbReference>
<name>A0A8S0R3K4_OLEEU</name>
<evidence type="ECO:0000313" key="2">
    <source>
        <dbReference type="Proteomes" id="UP000594638"/>
    </source>
</evidence>
<dbReference type="Gramene" id="OE9A086520T1">
    <property type="protein sequence ID" value="OE9A086520C1"/>
    <property type="gene ID" value="OE9A086520"/>
</dbReference>